<dbReference type="Proteomes" id="UP000618094">
    <property type="component" value="Unassembled WGS sequence"/>
</dbReference>
<gene>
    <name evidence="1" type="ORF">LHEH8_18410</name>
</gene>
<name>A0A8H9KH96_LACHE</name>
<sequence>MNRIDKLEVKINDPTKDFTFDEAKILMNHFNFKLTNKGRSSGSRVQFNVAMLKLIYTNHTLEILLKHIK</sequence>
<comment type="caution">
    <text evidence="1">The sequence shown here is derived from an EMBL/GenBank/DDBJ whole genome shotgun (WGS) entry which is preliminary data.</text>
</comment>
<dbReference type="AlphaFoldDB" id="A0A8H9KH96"/>
<proteinExistence type="predicted"/>
<accession>A0A8H9KH96</accession>
<evidence type="ECO:0000313" key="2">
    <source>
        <dbReference type="Proteomes" id="UP000618094"/>
    </source>
</evidence>
<evidence type="ECO:0000313" key="1">
    <source>
        <dbReference type="EMBL" id="GFP00086.1"/>
    </source>
</evidence>
<reference evidence="1" key="1">
    <citation type="submission" date="2020-07" db="EMBL/GenBank/DDBJ databases">
        <title>Draft genome sequence of Lactobacillus helveticus strain H-8.</title>
        <authorList>
            <person name="Endo A."/>
            <person name="Maeno S."/>
            <person name="Kido Y."/>
        </authorList>
    </citation>
    <scope>NUCLEOTIDE SEQUENCE</scope>
    <source>
        <strain evidence="1">H-8</strain>
    </source>
</reference>
<dbReference type="EMBL" id="BLYO01000354">
    <property type="protein sequence ID" value="GFP00086.1"/>
    <property type="molecule type" value="Genomic_DNA"/>
</dbReference>
<organism evidence="1 2">
    <name type="scientific">Lactobacillus helveticus</name>
    <name type="common">Lactobacillus suntoryeus</name>
    <dbReference type="NCBI Taxonomy" id="1587"/>
    <lineage>
        <taxon>Bacteria</taxon>
        <taxon>Bacillati</taxon>
        <taxon>Bacillota</taxon>
        <taxon>Bacilli</taxon>
        <taxon>Lactobacillales</taxon>
        <taxon>Lactobacillaceae</taxon>
        <taxon>Lactobacillus</taxon>
    </lineage>
</organism>
<protein>
    <submittedName>
        <fullName evidence="1">Uncharacterized protein</fullName>
    </submittedName>
</protein>